<dbReference type="EMBL" id="BAABFO010000030">
    <property type="protein sequence ID" value="GAA4341640.1"/>
    <property type="molecule type" value="Genomic_DNA"/>
</dbReference>
<evidence type="ECO:0000313" key="4">
    <source>
        <dbReference type="Proteomes" id="UP001501671"/>
    </source>
</evidence>
<reference evidence="4" key="1">
    <citation type="journal article" date="2019" name="Int. J. Syst. Evol. Microbiol.">
        <title>The Global Catalogue of Microorganisms (GCM) 10K type strain sequencing project: providing services to taxonomists for standard genome sequencing and annotation.</title>
        <authorList>
            <consortium name="The Broad Institute Genomics Platform"/>
            <consortium name="The Broad Institute Genome Sequencing Center for Infectious Disease"/>
            <person name="Wu L."/>
            <person name="Ma J."/>
        </authorList>
    </citation>
    <scope>NUCLEOTIDE SEQUENCE [LARGE SCALE GENOMIC DNA]</scope>
    <source>
        <strain evidence="4">JCM 17666</strain>
    </source>
</reference>
<keyword evidence="4" id="KW-1185">Reference proteome</keyword>
<protein>
    <submittedName>
        <fullName evidence="3">Uncharacterized protein</fullName>
    </submittedName>
</protein>
<evidence type="ECO:0000313" key="3">
    <source>
        <dbReference type="EMBL" id="GAA4341640.1"/>
    </source>
</evidence>
<feature type="signal peptide" evidence="2">
    <location>
        <begin position="1"/>
        <end position="19"/>
    </location>
</feature>
<evidence type="ECO:0000256" key="2">
    <source>
        <dbReference type="SAM" id="SignalP"/>
    </source>
</evidence>
<keyword evidence="2" id="KW-0732">Signal</keyword>
<dbReference type="Proteomes" id="UP001501671">
    <property type="component" value="Unassembled WGS sequence"/>
</dbReference>
<accession>A0ABP8HN81</accession>
<gene>
    <name evidence="3" type="ORF">GCM10023144_42660</name>
</gene>
<comment type="caution">
    <text evidence="3">The sequence shown here is derived from an EMBL/GenBank/DDBJ whole genome shotgun (WGS) entry which is preliminary data.</text>
</comment>
<evidence type="ECO:0000256" key="1">
    <source>
        <dbReference type="SAM" id="MobiDB-lite"/>
    </source>
</evidence>
<sequence length="113" mass="11537">MRWLALAAALPAAAAIAAASQPPRSALDPDTPVAPMLYVSPFAGYMLFEDRAVGDWTRLNQAVAAAEAMDHAGHGTGGNGMNHAGHMMDGGSGAHAPAAGSPDVQHQHDAHHP</sequence>
<name>A0ABP8HN81_9BURK</name>
<proteinExistence type="predicted"/>
<feature type="chain" id="PRO_5046535892" evidence="2">
    <location>
        <begin position="20"/>
        <end position="113"/>
    </location>
</feature>
<feature type="region of interest" description="Disordered" evidence="1">
    <location>
        <begin position="73"/>
        <end position="113"/>
    </location>
</feature>
<organism evidence="3 4">
    <name type="scientific">Pigmentiphaga soli</name>
    <dbReference type="NCBI Taxonomy" id="1007095"/>
    <lineage>
        <taxon>Bacteria</taxon>
        <taxon>Pseudomonadati</taxon>
        <taxon>Pseudomonadota</taxon>
        <taxon>Betaproteobacteria</taxon>
        <taxon>Burkholderiales</taxon>
        <taxon>Alcaligenaceae</taxon>
        <taxon>Pigmentiphaga</taxon>
    </lineage>
</organism>